<dbReference type="InterPro" id="IPR001202">
    <property type="entry name" value="WW_dom"/>
</dbReference>
<dbReference type="PROSITE" id="PS01159">
    <property type="entry name" value="WW_DOMAIN_1"/>
    <property type="match status" value="1"/>
</dbReference>
<reference evidence="2 3" key="1">
    <citation type="submission" date="2017-06" db="EMBL/GenBank/DDBJ databases">
        <title>Comparative genomic analysis of Ambrosia Fusariam Clade fungi.</title>
        <authorList>
            <person name="Stajich J.E."/>
            <person name="Carrillo J."/>
            <person name="Kijimoto T."/>
            <person name="Eskalen A."/>
            <person name="O'Donnell K."/>
            <person name="Kasson M."/>
        </authorList>
    </citation>
    <scope>NUCLEOTIDE SEQUENCE [LARGE SCALE GENOMIC DNA]</scope>
    <source>
        <strain evidence="2 3">NRRL62606</strain>
    </source>
</reference>
<sequence>MSYLGNLVGDQWSQYSNHAGQIYYIEIATGESQYSIPTGWEDDLQDSWNHDVTCQHWMNARTGRIIFQDPNPPPARTYLDSRNVAAHMQTVERNPASSEATYRRATTAILKWLFKEEEGYDVVQEDDRGTSVPDHVVFKVECRAGGSFYTYDFMMVEVKKAGESWDSAFEQCTRHCENSHNESRQVYAMVQVGRSLRRSYSNKPPDDAALLELFSRILAGQETCPEERLSAALEQGMNFVWEDVYDFVNPFGDRRGDSFNSVWTFDLDKDTLVLNKKYQLFSVPLGIARQRPLALGDFTQRDLPTQTLPEQETLPGPYWEPKLDILPRQRAFLGRVLSDFAHTWRHVLRRQMNTTTFMKLSYATLWIATIDFTIRERIGFEHITEGGPYVRLVDLPNWETPEAKLVKAGSSWFALAQDTKEGLDMVQRHAESRSHLKESTTNVVTYAILTLRQVTLCKAHEGQVVWTRSETLFGDNLASDTAIDMILWATNITMQEPEPGKLNRLPPEIQDKILHHATTSLVASAKLGCELGLGSPFSWVERGAKIRVEEAKRHRFESSPVESQILFNGVMSGLSYKQEPKPQAILPRRGPFPPGFRA</sequence>
<evidence type="ECO:0000259" key="1">
    <source>
        <dbReference type="PROSITE" id="PS01159"/>
    </source>
</evidence>
<name>A0A428S9Z9_9HYPO</name>
<evidence type="ECO:0000313" key="2">
    <source>
        <dbReference type="EMBL" id="RSL86600.1"/>
    </source>
</evidence>
<dbReference type="AlphaFoldDB" id="A0A428S9Z9"/>
<dbReference type="EMBL" id="NKCL01000040">
    <property type="protein sequence ID" value="RSL86600.1"/>
    <property type="molecule type" value="Genomic_DNA"/>
</dbReference>
<gene>
    <name evidence="2" type="ORF">CEP51_002715</name>
</gene>
<feature type="domain" description="WW" evidence="1">
    <location>
        <begin position="12"/>
        <end position="37"/>
    </location>
</feature>
<dbReference type="Proteomes" id="UP000287972">
    <property type="component" value="Unassembled WGS sequence"/>
</dbReference>
<evidence type="ECO:0000313" key="3">
    <source>
        <dbReference type="Proteomes" id="UP000287972"/>
    </source>
</evidence>
<protein>
    <recommendedName>
        <fullName evidence="1">WW domain-containing protein</fullName>
    </recommendedName>
</protein>
<proteinExistence type="predicted"/>
<keyword evidence="3" id="KW-1185">Reference proteome</keyword>
<comment type="caution">
    <text evidence="2">The sequence shown here is derived from an EMBL/GenBank/DDBJ whole genome shotgun (WGS) entry which is preliminary data.</text>
</comment>
<organism evidence="2 3">
    <name type="scientific">Fusarium floridanum</name>
    <dbReference type="NCBI Taxonomy" id="1325733"/>
    <lineage>
        <taxon>Eukaryota</taxon>
        <taxon>Fungi</taxon>
        <taxon>Dikarya</taxon>
        <taxon>Ascomycota</taxon>
        <taxon>Pezizomycotina</taxon>
        <taxon>Sordariomycetes</taxon>
        <taxon>Hypocreomycetidae</taxon>
        <taxon>Hypocreales</taxon>
        <taxon>Nectriaceae</taxon>
        <taxon>Fusarium</taxon>
        <taxon>Fusarium solani species complex</taxon>
    </lineage>
</organism>
<accession>A0A428S9Z9</accession>